<dbReference type="EMBL" id="AC157375">
    <property type="protein sequence ID" value="ABN08454.1"/>
    <property type="molecule type" value="Genomic_DNA"/>
</dbReference>
<reference evidence="1" key="2">
    <citation type="submission" date="2007-03" db="EMBL/GenBank/DDBJ databases">
        <authorList>
            <consortium name="The International Medicago Genome Annotation Group"/>
        </authorList>
    </citation>
    <scope>NUCLEOTIDE SEQUENCE</scope>
</reference>
<reference evidence="1" key="1">
    <citation type="submission" date="2005-05" db="EMBL/GenBank/DDBJ databases">
        <authorList>
            <person name="Town C.D."/>
        </authorList>
    </citation>
    <scope>NUCLEOTIDE SEQUENCE</scope>
</reference>
<organism evidence="1">
    <name type="scientific">Medicago truncatula</name>
    <name type="common">Barrel medic</name>
    <name type="synonym">Medicago tribuloides</name>
    <dbReference type="NCBI Taxonomy" id="3880"/>
    <lineage>
        <taxon>Eukaryota</taxon>
        <taxon>Viridiplantae</taxon>
        <taxon>Streptophyta</taxon>
        <taxon>Embryophyta</taxon>
        <taxon>Tracheophyta</taxon>
        <taxon>Spermatophyta</taxon>
        <taxon>Magnoliopsida</taxon>
        <taxon>eudicotyledons</taxon>
        <taxon>Gunneridae</taxon>
        <taxon>Pentapetalae</taxon>
        <taxon>rosids</taxon>
        <taxon>fabids</taxon>
        <taxon>Fabales</taxon>
        <taxon>Fabaceae</taxon>
        <taxon>Papilionoideae</taxon>
        <taxon>50 kb inversion clade</taxon>
        <taxon>NPAAA clade</taxon>
        <taxon>Hologalegina</taxon>
        <taxon>IRL clade</taxon>
        <taxon>Trifolieae</taxon>
        <taxon>Medicago</taxon>
    </lineage>
</organism>
<name>A2Q4A4_MEDTR</name>
<accession>A2Q4A4</accession>
<dbReference type="AlphaFoldDB" id="A2Q4A4"/>
<proteinExistence type="predicted"/>
<gene>
    <name evidence="1" type="ORF">MtrDRAFT_AC157375g27v1</name>
</gene>
<evidence type="ECO:0000313" key="1">
    <source>
        <dbReference type="EMBL" id="ABN08454.1"/>
    </source>
</evidence>
<protein>
    <submittedName>
        <fullName evidence="1">Uncharacterized protein</fullName>
    </submittedName>
</protein>
<sequence length="47" mass="5548">MNNSNNLDTRMIHHHHRHCSSLLRHLCSINLRFCATEYEDTNVGIDK</sequence>